<dbReference type="RefSeq" id="WP_188390777.1">
    <property type="nucleotide sequence ID" value="NZ_BMEV01000005.1"/>
</dbReference>
<reference evidence="1" key="1">
    <citation type="journal article" date="2014" name="Int. J. Syst. Evol. Microbiol.">
        <title>Complete genome sequence of Corynebacterium casei LMG S-19264T (=DSM 44701T), isolated from a smear-ripened cheese.</title>
        <authorList>
            <consortium name="US DOE Joint Genome Institute (JGI-PGF)"/>
            <person name="Walter F."/>
            <person name="Albersmeier A."/>
            <person name="Kalinowski J."/>
            <person name="Ruckert C."/>
        </authorList>
    </citation>
    <scope>NUCLEOTIDE SEQUENCE</scope>
    <source>
        <strain evidence="1">CGMCC 1.12360</strain>
    </source>
</reference>
<sequence>MQVINVTALCRWTSRFKGKPGENCRFRHRHDQVSQAGKIAKTGVVPPEELIIGGLFDPFLEELKNKNITIMFKQEAWPKNLYKTGQS</sequence>
<evidence type="ECO:0000313" key="2">
    <source>
        <dbReference type="Proteomes" id="UP000602050"/>
    </source>
</evidence>
<name>A0A8J2ZPX2_9BACI</name>
<dbReference type="Proteomes" id="UP000602050">
    <property type="component" value="Unassembled WGS sequence"/>
</dbReference>
<keyword evidence="2" id="KW-1185">Reference proteome</keyword>
<proteinExistence type="predicted"/>
<reference evidence="1" key="2">
    <citation type="submission" date="2020-09" db="EMBL/GenBank/DDBJ databases">
        <authorList>
            <person name="Sun Q."/>
            <person name="Zhou Y."/>
        </authorList>
    </citation>
    <scope>NUCLEOTIDE SEQUENCE</scope>
    <source>
        <strain evidence="1">CGMCC 1.12360</strain>
    </source>
</reference>
<gene>
    <name evidence="1" type="ORF">GCM10010978_04820</name>
</gene>
<evidence type="ECO:0000313" key="1">
    <source>
        <dbReference type="EMBL" id="GGH70169.1"/>
    </source>
</evidence>
<dbReference type="AlphaFoldDB" id="A0A8J2ZPX2"/>
<comment type="caution">
    <text evidence="1">The sequence shown here is derived from an EMBL/GenBank/DDBJ whole genome shotgun (WGS) entry which is preliminary data.</text>
</comment>
<protein>
    <submittedName>
        <fullName evidence="1">Uncharacterized protein</fullName>
    </submittedName>
</protein>
<dbReference type="EMBL" id="BMEV01000005">
    <property type="protein sequence ID" value="GGH70169.1"/>
    <property type="molecule type" value="Genomic_DNA"/>
</dbReference>
<organism evidence="1 2">
    <name type="scientific">Compostibacillus humi</name>
    <dbReference type="NCBI Taxonomy" id="1245525"/>
    <lineage>
        <taxon>Bacteria</taxon>
        <taxon>Bacillati</taxon>
        <taxon>Bacillota</taxon>
        <taxon>Bacilli</taxon>
        <taxon>Bacillales</taxon>
        <taxon>Bacillaceae</taxon>
        <taxon>Compostibacillus</taxon>
    </lineage>
</organism>
<accession>A0A8J2ZPX2</accession>